<reference evidence="2 3" key="1">
    <citation type="submission" date="2024-11" db="EMBL/GenBank/DDBJ databases">
        <title>Adaptive evolution of stress response genes in parasites aligns with host niche diversity.</title>
        <authorList>
            <person name="Hahn C."/>
            <person name="Resl P."/>
        </authorList>
    </citation>
    <scope>NUCLEOTIDE SEQUENCE [LARGE SCALE GENOMIC DNA]</scope>
    <source>
        <strain evidence="2">EGGRZ-B1_66</strain>
        <tissue evidence="2">Body</tissue>
    </source>
</reference>
<feature type="region of interest" description="Disordered" evidence="1">
    <location>
        <begin position="120"/>
        <end position="155"/>
    </location>
</feature>
<comment type="caution">
    <text evidence="2">The sequence shown here is derived from an EMBL/GenBank/DDBJ whole genome shotgun (WGS) entry which is preliminary data.</text>
</comment>
<evidence type="ECO:0000313" key="2">
    <source>
        <dbReference type="EMBL" id="KAL3316637.1"/>
    </source>
</evidence>
<feature type="non-terminal residue" evidence="2">
    <location>
        <position position="155"/>
    </location>
</feature>
<keyword evidence="3" id="KW-1185">Reference proteome</keyword>
<evidence type="ECO:0000313" key="3">
    <source>
        <dbReference type="Proteomes" id="UP001626550"/>
    </source>
</evidence>
<organism evidence="2 3">
    <name type="scientific">Cichlidogyrus casuarinus</name>
    <dbReference type="NCBI Taxonomy" id="1844966"/>
    <lineage>
        <taxon>Eukaryota</taxon>
        <taxon>Metazoa</taxon>
        <taxon>Spiralia</taxon>
        <taxon>Lophotrochozoa</taxon>
        <taxon>Platyhelminthes</taxon>
        <taxon>Monogenea</taxon>
        <taxon>Monopisthocotylea</taxon>
        <taxon>Dactylogyridea</taxon>
        <taxon>Ancyrocephalidae</taxon>
        <taxon>Cichlidogyrus</taxon>
    </lineage>
</organism>
<dbReference type="AlphaFoldDB" id="A0ABD2QAS2"/>
<gene>
    <name evidence="2" type="ORF">Ciccas_004712</name>
</gene>
<dbReference type="Proteomes" id="UP001626550">
    <property type="component" value="Unassembled WGS sequence"/>
</dbReference>
<dbReference type="EMBL" id="JBJKFK010000507">
    <property type="protein sequence ID" value="KAL3316637.1"/>
    <property type="molecule type" value="Genomic_DNA"/>
</dbReference>
<evidence type="ECO:0000256" key="1">
    <source>
        <dbReference type="SAM" id="MobiDB-lite"/>
    </source>
</evidence>
<protein>
    <submittedName>
        <fullName evidence="2">Uncharacterized protein</fullName>
    </submittedName>
</protein>
<sequence>MLELPFLAYNVSAVYLSLSEQYPSLETIQHTLILSNQFLKNSKAPSQNELDSDDSCTILPSGFEDAIDDNEKYAPKQQISTELDLKKDDIGSLSRNSFPCANHSPESRLKKRVRFSLGPEHVSLEKEEQIGGRSNKLRLQDLAKRRLSNSQDHDD</sequence>
<proteinExistence type="predicted"/>
<accession>A0ABD2QAS2</accession>
<name>A0ABD2QAS2_9PLAT</name>